<name>I0I5Z4_CALAS</name>
<evidence type="ECO:0000313" key="2">
    <source>
        <dbReference type="Proteomes" id="UP000007880"/>
    </source>
</evidence>
<dbReference type="RefSeq" id="WP_014433911.1">
    <property type="nucleotide sequence ID" value="NC_017079.1"/>
</dbReference>
<protein>
    <submittedName>
        <fullName evidence="1">Uncharacterized protein</fullName>
    </submittedName>
</protein>
<dbReference type="eggNOG" id="COG3472">
    <property type="taxonomic scope" value="Bacteria"/>
</dbReference>
<accession>I0I5Z4</accession>
<keyword evidence="2" id="KW-1185">Reference proteome</keyword>
<dbReference type="STRING" id="926550.CLDAP_26420"/>
<evidence type="ECO:0000313" key="1">
    <source>
        <dbReference type="EMBL" id="BAM00682.1"/>
    </source>
</evidence>
<sequence length="86" mass="9900">MAQSEINIAIDDKSPEIYFDEIAEQVNGGPKRYGGITNLKILWQNFEENSLLLNLLAGQAPDYETFLAERRRLMALHIKRRFEMSG</sequence>
<dbReference type="KEGG" id="cap:CLDAP_26420"/>
<gene>
    <name evidence="1" type="ordered locus">CLDAP_26420</name>
</gene>
<dbReference type="OrthoDB" id="9798761at2"/>
<proteinExistence type="predicted"/>
<reference evidence="1 2" key="1">
    <citation type="submission" date="2012-02" db="EMBL/GenBank/DDBJ databases">
        <title>Complete genome sequence of Caldilinea aerophila DSM 14535 (= NBRC 102666).</title>
        <authorList>
            <person name="Oguchi A."/>
            <person name="Hosoyama A."/>
            <person name="Sekine M."/>
            <person name="Fukai R."/>
            <person name="Kato Y."/>
            <person name="Nakamura S."/>
            <person name="Hanada S."/>
            <person name="Yamazaki S."/>
            <person name="Fujita N."/>
        </authorList>
    </citation>
    <scope>NUCLEOTIDE SEQUENCE [LARGE SCALE GENOMIC DNA]</scope>
    <source>
        <strain evidence="2">DSM 14535 / JCM 11387 / NBRC 104270 / STL-6-O1</strain>
    </source>
</reference>
<organism evidence="1 2">
    <name type="scientific">Caldilinea aerophila (strain DSM 14535 / JCM 11387 / NBRC 104270 / STL-6-O1)</name>
    <dbReference type="NCBI Taxonomy" id="926550"/>
    <lineage>
        <taxon>Bacteria</taxon>
        <taxon>Bacillati</taxon>
        <taxon>Chloroflexota</taxon>
        <taxon>Caldilineae</taxon>
        <taxon>Caldilineales</taxon>
        <taxon>Caldilineaceae</taxon>
        <taxon>Caldilinea</taxon>
    </lineage>
</organism>
<dbReference type="EMBL" id="AP012337">
    <property type="protein sequence ID" value="BAM00682.1"/>
    <property type="molecule type" value="Genomic_DNA"/>
</dbReference>
<dbReference type="AlphaFoldDB" id="I0I5Z4"/>
<dbReference type="Proteomes" id="UP000007880">
    <property type="component" value="Chromosome"/>
</dbReference>
<dbReference type="PATRIC" id="fig|926550.5.peg.2877"/>
<dbReference type="HOGENOM" id="CLU_2587132_0_0_0"/>